<dbReference type="InterPro" id="IPR000914">
    <property type="entry name" value="SBP_5_dom"/>
</dbReference>
<keyword evidence="4" id="KW-1185">Reference proteome</keyword>
<accession>A0A931FYV9</accession>
<dbReference type="Gene3D" id="3.10.105.10">
    <property type="entry name" value="Dipeptide-binding Protein, Domain 3"/>
    <property type="match status" value="1"/>
</dbReference>
<dbReference type="GO" id="GO:0043190">
    <property type="term" value="C:ATP-binding cassette (ABC) transporter complex"/>
    <property type="evidence" value="ECO:0007669"/>
    <property type="project" value="InterPro"/>
</dbReference>
<protein>
    <submittedName>
        <fullName evidence="3">ABC transporter substrate-binding protein</fullName>
    </submittedName>
</protein>
<keyword evidence="1" id="KW-0732">Signal</keyword>
<dbReference type="InterPro" id="IPR039424">
    <property type="entry name" value="SBP_5"/>
</dbReference>
<evidence type="ECO:0000259" key="2">
    <source>
        <dbReference type="Pfam" id="PF00496"/>
    </source>
</evidence>
<dbReference type="Pfam" id="PF00496">
    <property type="entry name" value="SBP_bac_5"/>
    <property type="match status" value="1"/>
</dbReference>
<name>A0A931FYV9_9ACTN</name>
<dbReference type="SUPFAM" id="SSF53850">
    <property type="entry name" value="Periplasmic binding protein-like II"/>
    <property type="match status" value="1"/>
</dbReference>
<dbReference type="GO" id="GO:1904680">
    <property type="term" value="F:peptide transmembrane transporter activity"/>
    <property type="evidence" value="ECO:0007669"/>
    <property type="project" value="TreeGrafter"/>
</dbReference>
<organism evidence="3 4">
    <name type="scientific">Actinoplanes aureus</name>
    <dbReference type="NCBI Taxonomy" id="2792083"/>
    <lineage>
        <taxon>Bacteria</taxon>
        <taxon>Bacillati</taxon>
        <taxon>Actinomycetota</taxon>
        <taxon>Actinomycetes</taxon>
        <taxon>Micromonosporales</taxon>
        <taxon>Micromonosporaceae</taxon>
        <taxon>Actinoplanes</taxon>
    </lineage>
</organism>
<dbReference type="Proteomes" id="UP000598146">
    <property type="component" value="Unassembled WGS sequence"/>
</dbReference>
<dbReference type="Gene3D" id="3.40.190.10">
    <property type="entry name" value="Periplasmic binding protein-like II"/>
    <property type="match status" value="1"/>
</dbReference>
<dbReference type="PANTHER" id="PTHR30290">
    <property type="entry name" value="PERIPLASMIC BINDING COMPONENT OF ABC TRANSPORTER"/>
    <property type="match status" value="1"/>
</dbReference>
<comment type="caution">
    <text evidence="3">The sequence shown here is derived from an EMBL/GenBank/DDBJ whole genome shotgun (WGS) entry which is preliminary data.</text>
</comment>
<dbReference type="PIRSF" id="PIRSF002741">
    <property type="entry name" value="MppA"/>
    <property type="match status" value="1"/>
</dbReference>
<evidence type="ECO:0000313" key="3">
    <source>
        <dbReference type="EMBL" id="MBG0564045.1"/>
    </source>
</evidence>
<gene>
    <name evidence="3" type="ORF">I4J89_21620</name>
</gene>
<dbReference type="RefSeq" id="WP_196415838.1">
    <property type="nucleotide sequence ID" value="NZ_JADQTO010000010.1"/>
</dbReference>
<dbReference type="InterPro" id="IPR030678">
    <property type="entry name" value="Peptide/Ni-bd"/>
</dbReference>
<dbReference type="AlphaFoldDB" id="A0A931FYV9"/>
<feature type="signal peptide" evidence="1">
    <location>
        <begin position="1"/>
        <end position="27"/>
    </location>
</feature>
<dbReference type="EMBL" id="JADQTO010000010">
    <property type="protein sequence ID" value="MBG0564045.1"/>
    <property type="molecule type" value="Genomic_DNA"/>
</dbReference>
<evidence type="ECO:0000256" key="1">
    <source>
        <dbReference type="SAM" id="SignalP"/>
    </source>
</evidence>
<evidence type="ECO:0000313" key="4">
    <source>
        <dbReference type="Proteomes" id="UP000598146"/>
    </source>
</evidence>
<proteinExistence type="predicted"/>
<feature type="chain" id="PRO_5036699700" evidence="1">
    <location>
        <begin position="28"/>
        <end position="511"/>
    </location>
</feature>
<feature type="domain" description="Solute-binding protein family 5" evidence="2">
    <location>
        <begin position="76"/>
        <end position="414"/>
    </location>
</feature>
<reference evidence="3" key="1">
    <citation type="submission" date="2020-11" db="EMBL/GenBank/DDBJ databases">
        <title>Isolation and identification of active actinomycetes.</title>
        <authorList>
            <person name="Sun X."/>
        </authorList>
    </citation>
    <scope>NUCLEOTIDE SEQUENCE</scope>
    <source>
        <strain evidence="3">NEAU-A11</strain>
    </source>
</reference>
<dbReference type="GO" id="GO:0042597">
    <property type="term" value="C:periplasmic space"/>
    <property type="evidence" value="ECO:0007669"/>
    <property type="project" value="UniProtKB-ARBA"/>
</dbReference>
<dbReference type="GO" id="GO:0015833">
    <property type="term" value="P:peptide transport"/>
    <property type="evidence" value="ECO:0007669"/>
    <property type="project" value="TreeGrafter"/>
</dbReference>
<sequence>MRRTLRIATGVLALGALLALNACSDSAGESGEKSKTLTIGTMTPARSMDPVDSGGGSIPFYQAVYDTLIKREPDGKLSPMLASAWKYDPAGTRLTLTVRDGVTFDDGKPVDAQAVKANLDRFRAAGAAENAQALSTKSVEVVDPKTVVITLNGPDPALLDSLSDAYGFIANPAKFGQDKPFATTPDGTGPYRLNAEATMAGTQWTFTRKDKYWGQAPPFDTVTIHVFDNENAIVNGLKTNQIRAAVLQSVDQQVAATSGTRFKTAMQEIDLKLLNIFDRKGAKVPALGDPRVRQAINYAIDRDVLVEQIQQGRGTATSQMWGTQAPGYVKELDGFYRHDPAKAKALLAEAGYPGGFKLTLPRLTALVPDSLAEAMKSDLAAVGITLTWDDLDRVSFLTKTFREFKYPGVVMNGGQPAKDWATVSGSILPKTIANPFGDTDATIQDLTAKIRSAEPAQAAQYTQQLNRHIVEQAWYVPLYRMQYLHVTVPTITVVPQAGLAVPALYNYQPAA</sequence>